<comment type="caution">
    <text evidence="2">The sequence shown here is derived from an EMBL/GenBank/DDBJ whole genome shotgun (WGS) entry which is preliminary data.</text>
</comment>
<dbReference type="OrthoDB" id="69901at2759"/>
<accession>A0A2P4X5U1</accession>
<gene>
    <name evidence="2" type="ORF">PHPALM_30175</name>
</gene>
<name>A0A2P4X5U1_9STRA</name>
<evidence type="ECO:0000313" key="3">
    <source>
        <dbReference type="Proteomes" id="UP000237271"/>
    </source>
</evidence>
<proteinExistence type="predicted"/>
<dbReference type="AlphaFoldDB" id="A0A2P4X5U1"/>
<feature type="compositionally biased region" description="Basic and acidic residues" evidence="1">
    <location>
        <begin position="54"/>
        <end position="65"/>
    </location>
</feature>
<protein>
    <submittedName>
        <fullName evidence="2">Uncharacterized protein</fullName>
    </submittedName>
</protein>
<feature type="compositionally biased region" description="Basic and acidic residues" evidence="1">
    <location>
        <begin position="88"/>
        <end position="101"/>
    </location>
</feature>
<dbReference type="EMBL" id="NCKW01016606">
    <property type="protein sequence ID" value="POM60906.1"/>
    <property type="molecule type" value="Genomic_DNA"/>
</dbReference>
<evidence type="ECO:0000313" key="2">
    <source>
        <dbReference type="EMBL" id="POM60906.1"/>
    </source>
</evidence>
<reference evidence="2 3" key="1">
    <citation type="journal article" date="2017" name="Genome Biol. Evol.">
        <title>Phytophthora megakarya and P. palmivora, closely related causal agents of cacao black pod rot, underwent increases in genome sizes and gene numbers by different mechanisms.</title>
        <authorList>
            <person name="Ali S.S."/>
            <person name="Shao J."/>
            <person name="Lary D.J."/>
            <person name="Kronmiller B."/>
            <person name="Shen D."/>
            <person name="Strem M.D."/>
            <person name="Amoako-Attah I."/>
            <person name="Akrofi A.Y."/>
            <person name="Begoude B.A."/>
            <person name="Ten Hoopen G.M."/>
            <person name="Coulibaly K."/>
            <person name="Kebe B.I."/>
            <person name="Melnick R.L."/>
            <person name="Guiltinan M.J."/>
            <person name="Tyler B.M."/>
            <person name="Meinhardt L.W."/>
            <person name="Bailey B.A."/>
        </authorList>
    </citation>
    <scope>NUCLEOTIDE SEQUENCE [LARGE SCALE GENOMIC DNA]</scope>
    <source>
        <strain evidence="3">sbr112.9</strain>
    </source>
</reference>
<evidence type="ECO:0000256" key="1">
    <source>
        <dbReference type="SAM" id="MobiDB-lite"/>
    </source>
</evidence>
<sequence length="120" mass="13506">METRSSPSMQELRAIAHERGLKYYLHLSKPELFSLLQRKEGGGSSKKAATAASDDAKEDATRRVESTPTLATRSSERLSSRKQKRKTRENDKTESPYDKKAKVVINTLDPIMFTELGPHT</sequence>
<keyword evidence="3" id="KW-1185">Reference proteome</keyword>
<feature type="non-terminal residue" evidence="2">
    <location>
        <position position="120"/>
    </location>
</feature>
<organism evidence="2 3">
    <name type="scientific">Phytophthora palmivora</name>
    <dbReference type="NCBI Taxonomy" id="4796"/>
    <lineage>
        <taxon>Eukaryota</taxon>
        <taxon>Sar</taxon>
        <taxon>Stramenopiles</taxon>
        <taxon>Oomycota</taxon>
        <taxon>Peronosporomycetes</taxon>
        <taxon>Peronosporales</taxon>
        <taxon>Peronosporaceae</taxon>
        <taxon>Phytophthora</taxon>
    </lineage>
</organism>
<feature type="region of interest" description="Disordered" evidence="1">
    <location>
        <begin position="38"/>
        <end position="101"/>
    </location>
</feature>
<dbReference type="Proteomes" id="UP000237271">
    <property type="component" value="Unassembled WGS sequence"/>
</dbReference>